<dbReference type="PANTHER" id="PTHR36769">
    <property type="entry name" value="2,3-BISPHOSPHOGLYCERATE-DEPENDENT PHOSPHOGLYCERATE MUTASE"/>
    <property type="match status" value="1"/>
</dbReference>
<dbReference type="EMBL" id="JAMYWD010000007">
    <property type="protein sequence ID" value="KAJ4965325.1"/>
    <property type="molecule type" value="Genomic_DNA"/>
</dbReference>
<feature type="region of interest" description="Disordered" evidence="1">
    <location>
        <begin position="1"/>
        <end position="46"/>
    </location>
</feature>
<dbReference type="Proteomes" id="UP001141806">
    <property type="component" value="Unassembled WGS sequence"/>
</dbReference>
<keyword evidence="3" id="KW-1185">Reference proteome</keyword>
<proteinExistence type="predicted"/>
<feature type="compositionally biased region" description="Basic residues" evidence="1">
    <location>
        <begin position="11"/>
        <end position="36"/>
    </location>
</feature>
<evidence type="ECO:0000256" key="1">
    <source>
        <dbReference type="SAM" id="MobiDB-lite"/>
    </source>
</evidence>
<dbReference type="AlphaFoldDB" id="A0A9Q0QMM5"/>
<reference evidence="2" key="1">
    <citation type="journal article" date="2023" name="Plant J.">
        <title>The genome of the king protea, Protea cynaroides.</title>
        <authorList>
            <person name="Chang J."/>
            <person name="Duong T.A."/>
            <person name="Schoeman C."/>
            <person name="Ma X."/>
            <person name="Roodt D."/>
            <person name="Barker N."/>
            <person name="Li Z."/>
            <person name="Van de Peer Y."/>
            <person name="Mizrachi E."/>
        </authorList>
    </citation>
    <scope>NUCLEOTIDE SEQUENCE</scope>
    <source>
        <tissue evidence="2">Young leaves</tissue>
    </source>
</reference>
<evidence type="ECO:0000313" key="3">
    <source>
        <dbReference type="Proteomes" id="UP001141806"/>
    </source>
</evidence>
<comment type="caution">
    <text evidence="2">The sequence shown here is derived from an EMBL/GenBank/DDBJ whole genome shotgun (WGS) entry which is preliminary data.</text>
</comment>
<dbReference type="OrthoDB" id="511222at2759"/>
<sequence>MTQKANLFKGQQKHKSIPPNRHGKQSQIRKGKRSLKPSKITKDMDADREVHNLFTVGHHQKSIKACCNGIHDTRSNGYSLRPDYDRRKWHGSRDLQSSFTIK</sequence>
<evidence type="ECO:0000313" key="2">
    <source>
        <dbReference type="EMBL" id="KAJ4965325.1"/>
    </source>
</evidence>
<gene>
    <name evidence="2" type="ORF">NE237_017174</name>
</gene>
<organism evidence="2 3">
    <name type="scientific">Protea cynaroides</name>
    <dbReference type="NCBI Taxonomy" id="273540"/>
    <lineage>
        <taxon>Eukaryota</taxon>
        <taxon>Viridiplantae</taxon>
        <taxon>Streptophyta</taxon>
        <taxon>Embryophyta</taxon>
        <taxon>Tracheophyta</taxon>
        <taxon>Spermatophyta</taxon>
        <taxon>Magnoliopsida</taxon>
        <taxon>Proteales</taxon>
        <taxon>Proteaceae</taxon>
        <taxon>Protea</taxon>
    </lineage>
</organism>
<dbReference type="PANTHER" id="PTHR36769:SF1">
    <property type="entry name" value="2,3-BISPHOSPHOGLYCERATE-DEPENDENT PHOSPHOGLYCERATE MUTASE"/>
    <property type="match status" value="1"/>
</dbReference>
<accession>A0A9Q0QMM5</accession>
<name>A0A9Q0QMM5_9MAGN</name>
<protein>
    <submittedName>
        <fullName evidence="2">Uncharacterized protein</fullName>
    </submittedName>
</protein>